<comment type="caution">
    <text evidence="2">The sequence shown here is derived from an EMBL/GenBank/DDBJ whole genome shotgun (WGS) entry which is preliminary data.</text>
</comment>
<dbReference type="Proteomes" id="UP000294832">
    <property type="component" value="Unassembled WGS sequence"/>
</dbReference>
<feature type="transmembrane region" description="Helical" evidence="1">
    <location>
        <begin position="334"/>
        <end position="352"/>
    </location>
</feature>
<dbReference type="RefSeq" id="WP_133038500.1">
    <property type="nucleotide sequence ID" value="NZ_SLWF01000007.1"/>
</dbReference>
<feature type="transmembrane region" description="Helical" evidence="1">
    <location>
        <begin position="91"/>
        <end position="112"/>
    </location>
</feature>
<dbReference type="NCBIfam" id="TIGR03082">
    <property type="entry name" value="Gneg_AbrB_dup"/>
    <property type="match status" value="2"/>
</dbReference>
<sequence>MHLRSVSASLYKYRRWLLLAGLSWLLALGLDVVNVPAAYLLGPMIAAVLMAVLQQPTIVTPWLFNAAQGLVGCMIAASLPTAIDSRMQQHWPAYVGCVVGVLLLSSVLGWSLARWHVLPGATAVWGTSPGAASVMTVMSEQFGADVRLVALMQYIRVVLVAVVAIGVTRWWLPAESLHMPVPTDSHLPVWGAWSLTATLLLVALGVVIGLLSRIPAGAMLMSLLLAIIIRETGWFSITLPQPLLLLAYAVVGWSIGARFDLPILRYAAKALPRLLISTAVLIVLCAALATLLVLFTGMDPLTAYLAMSPGGADSVAIIGASSQVDMALVMTMQTGRLILVMVLGPLLARLVTWQLQRQ</sequence>
<feature type="transmembrane region" description="Helical" evidence="1">
    <location>
        <begin position="151"/>
        <end position="172"/>
    </location>
</feature>
<evidence type="ECO:0008006" key="4">
    <source>
        <dbReference type="Google" id="ProtNLM"/>
    </source>
</evidence>
<dbReference type="InterPro" id="IPR007820">
    <property type="entry name" value="AbrB_fam"/>
</dbReference>
<feature type="transmembrane region" description="Helical" evidence="1">
    <location>
        <begin position="118"/>
        <end position="139"/>
    </location>
</feature>
<evidence type="ECO:0000256" key="1">
    <source>
        <dbReference type="SAM" id="Phobius"/>
    </source>
</evidence>
<evidence type="ECO:0000313" key="3">
    <source>
        <dbReference type="Proteomes" id="UP000294832"/>
    </source>
</evidence>
<dbReference type="Pfam" id="PF05145">
    <property type="entry name" value="AbrB"/>
    <property type="match status" value="1"/>
</dbReference>
<reference evidence="2 3" key="1">
    <citation type="submission" date="2019-03" db="EMBL/GenBank/DDBJ databases">
        <title>Freshwater and sediment microbial communities from various areas in North America, analyzing microbe dynamics in response to fracking.</title>
        <authorList>
            <person name="Lamendella R."/>
        </authorList>
    </citation>
    <scope>NUCLEOTIDE SEQUENCE [LARGE SCALE GENOMIC DNA]</scope>
    <source>
        <strain evidence="2 3">74A</strain>
    </source>
</reference>
<feature type="transmembrane region" description="Helical" evidence="1">
    <location>
        <begin position="192"/>
        <end position="211"/>
    </location>
</feature>
<organism evidence="2 3">
    <name type="scientific">Shewanella fodinae</name>
    <dbReference type="NCBI Taxonomy" id="552357"/>
    <lineage>
        <taxon>Bacteria</taxon>
        <taxon>Pseudomonadati</taxon>
        <taxon>Pseudomonadota</taxon>
        <taxon>Gammaproteobacteria</taxon>
        <taxon>Alteromonadales</taxon>
        <taxon>Shewanellaceae</taxon>
        <taxon>Shewanella</taxon>
    </lineage>
</organism>
<dbReference type="PIRSF" id="PIRSF038991">
    <property type="entry name" value="Protein_AbrB"/>
    <property type="match status" value="1"/>
</dbReference>
<feature type="transmembrane region" description="Helical" evidence="1">
    <location>
        <begin position="273"/>
        <end position="295"/>
    </location>
</feature>
<accession>A0A4R2FDE7</accession>
<proteinExistence type="predicted"/>
<protein>
    <recommendedName>
        <fullName evidence="4">AbrB family transcriptional regulator</fullName>
    </recommendedName>
</protein>
<dbReference type="PANTHER" id="PTHR38457:SF1">
    <property type="entry name" value="REGULATOR ABRB-RELATED"/>
    <property type="match status" value="1"/>
</dbReference>
<keyword evidence="1" id="KW-1133">Transmembrane helix</keyword>
<keyword evidence="1" id="KW-0472">Membrane</keyword>
<dbReference type="OrthoDB" id="9809910at2"/>
<dbReference type="InterPro" id="IPR017516">
    <property type="entry name" value="AbrB_dup"/>
</dbReference>
<dbReference type="GO" id="GO:0010468">
    <property type="term" value="P:regulation of gene expression"/>
    <property type="evidence" value="ECO:0007669"/>
    <property type="project" value="InterPro"/>
</dbReference>
<name>A0A4R2FDE7_9GAMM</name>
<dbReference type="PANTHER" id="PTHR38457">
    <property type="entry name" value="REGULATOR ABRB-RELATED"/>
    <property type="match status" value="1"/>
</dbReference>
<dbReference type="EMBL" id="SLWF01000007">
    <property type="protein sequence ID" value="TCN86344.1"/>
    <property type="molecule type" value="Genomic_DNA"/>
</dbReference>
<gene>
    <name evidence="2" type="ORF">EDC91_10794</name>
</gene>
<keyword evidence="1" id="KW-0812">Transmembrane</keyword>
<dbReference type="AlphaFoldDB" id="A0A4R2FDE7"/>
<dbReference type="GO" id="GO:0016020">
    <property type="term" value="C:membrane"/>
    <property type="evidence" value="ECO:0007669"/>
    <property type="project" value="InterPro"/>
</dbReference>
<feature type="transmembrane region" description="Helical" evidence="1">
    <location>
        <begin position="61"/>
        <end position="79"/>
    </location>
</feature>
<evidence type="ECO:0000313" key="2">
    <source>
        <dbReference type="EMBL" id="TCN86344.1"/>
    </source>
</evidence>
<keyword evidence="3" id="KW-1185">Reference proteome</keyword>